<evidence type="ECO:0000256" key="5">
    <source>
        <dbReference type="SAM" id="MobiDB-lite"/>
    </source>
</evidence>
<dbReference type="HAMAP" id="MF_02071">
    <property type="entry name" value="RlpA"/>
    <property type="match status" value="1"/>
</dbReference>
<dbReference type="GO" id="GO:0000270">
    <property type="term" value="P:peptidoglycan metabolic process"/>
    <property type="evidence" value="ECO:0007669"/>
    <property type="project" value="UniProtKB-UniRule"/>
</dbReference>
<feature type="domain" description="RlpA-like protein double-psi beta-barrel" evidence="6">
    <location>
        <begin position="93"/>
        <end position="180"/>
    </location>
</feature>
<dbReference type="Proteomes" id="UP000293300">
    <property type="component" value="Unassembled WGS sequence"/>
</dbReference>
<comment type="function">
    <text evidence="3">Lytic transglycosylase with a strong preference for naked glycan strands that lack stem peptides.</text>
</comment>
<reference evidence="7 8" key="1">
    <citation type="submission" date="2019-02" db="EMBL/GenBank/DDBJ databases">
        <title>Flavobacterium sp. RD-2-33 isolated from forest soil.</title>
        <authorList>
            <person name="Chaudhary D.K."/>
        </authorList>
    </citation>
    <scope>NUCLEOTIDE SEQUENCE [LARGE SCALE GENOMIC DNA]</scope>
    <source>
        <strain evidence="7 8">RD-2-33</strain>
    </source>
</reference>
<dbReference type="Pfam" id="PF03330">
    <property type="entry name" value="DPBB_1"/>
    <property type="match status" value="1"/>
</dbReference>
<gene>
    <name evidence="3" type="primary">rlpA</name>
    <name evidence="7" type="ORF">EZL74_00830</name>
</gene>
<dbReference type="PANTHER" id="PTHR34183:SF8">
    <property type="entry name" value="ENDOLYTIC PEPTIDOGLYCAN TRANSGLYCOSYLASE RLPA-RELATED"/>
    <property type="match status" value="1"/>
</dbReference>
<keyword evidence="8" id="KW-1185">Reference proteome</keyword>
<dbReference type="AlphaFoldDB" id="A0A4Q9Z8K8"/>
<feature type="chain" id="PRO_5021053216" description="Probable endolytic peptidoglycan transglycosylase RlpA" evidence="3">
    <location>
        <begin position="24"/>
        <end position="187"/>
    </location>
</feature>
<dbReference type="RefSeq" id="WP_131474690.1">
    <property type="nucleotide sequence ID" value="NZ_SJPE01000001.1"/>
</dbReference>
<dbReference type="CDD" id="cd22268">
    <property type="entry name" value="DPBB_RlpA-like"/>
    <property type="match status" value="1"/>
</dbReference>
<evidence type="ECO:0000256" key="2">
    <source>
        <dbReference type="ARBA" id="ARBA00023316"/>
    </source>
</evidence>
<evidence type="ECO:0000313" key="8">
    <source>
        <dbReference type="Proteomes" id="UP000293300"/>
    </source>
</evidence>
<sequence length="187" mass="20903" precursor="true">MNTKIVPFFSSLVLLIFSASLWATNPPQQKEKNKPKAKETAVAPKESKDKTKAATLPLTKVDTLKNKALAEIPQVTDSLKTEMNLKFKFYKKNAHASYYAQKFHGKRTASGIRFDNTKYTAAHKKLPFGTKVKVTNEANGKSVIVEITDRGPFSKVREIDLSKKAFMELVDNKNSGAVIVKLEVEDK</sequence>
<feature type="compositionally biased region" description="Basic and acidic residues" evidence="5">
    <location>
        <begin position="29"/>
        <end position="50"/>
    </location>
</feature>
<organism evidence="7 8">
    <name type="scientific">Flavobacterium silvisoli</name>
    <dbReference type="NCBI Taxonomy" id="2529433"/>
    <lineage>
        <taxon>Bacteria</taxon>
        <taxon>Pseudomonadati</taxon>
        <taxon>Bacteroidota</taxon>
        <taxon>Flavobacteriia</taxon>
        <taxon>Flavobacteriales</taxon>
        <taxon>Flavobacteriaceae</taxon>
        <taxon>Flavobacterium</taxon>
    </lineage>
</organism>
<name>A0A4Q9Z8K8_9FLAO</name>
<dbReference type="InterPro" id="IPR036908">
    <property type="entry name" value="RlpA-like_sf"/>
</dbReference>
<dbReference type="Gene3D" id="2.40.40.10">
    <property type="entry name" value="RlpA-like domain"/>
    <property type="match status" value="1"/>
</dbReference>
<dbReference type="PANTHER" id="PTHR34183">
    <property type="entry name" value="ENDOLYTIC PEPTIDOGLYCAN TRANSGLYCOSYLASE RLPA"/>
    <property type="match status" value="1"/>
</dbReference>
<dbReference type="EC" id="4.2.2.-" evidence="3"/>
<evidence type="ECO:0000259" key="6">
    <source>
        <dbReference type="Pfam" id="PF03330"/>
    </source>
</evidence>
<dbReference type="NCBIfam" id="TIGR00413">
    <property type="entry name" value="rlpA"/>
    <property type="match status" value="1"/>
</dbReference>
<evidence type="ECO:0000313" key="7">
    <source>
        <dbReference type="EMBL" id="TBX71077.1"/>
    </source>
</evidence>
<dbReference type="InterPro" id="IPR009009">
    <property type="entry name" value="RlpA-like_DPBB"/>
</dbReference>
<accession>A0A4Q9Z8K8</accession>
<comment type="caution">
    <text evidence="7">The sequence shown here is derived from an EMBL/GenBank/DDBJ whole genome shotgun (WGS) entry which is preliminary data.</text>
</comment>
<comment type="similarity">
    <text evidence="3 4">Belongs to the RlpA family.</text>
</comment>
<keyword evidence="3" id="KW-0732">Signal</keyword>
<dbReference type="GO" id="GO:0008932">
    <property type="term" value="F:lytic endotransglycosylase activity"/>
    <property type="evidence" value="ECO:0007669"/>
    <property type="project" value="UniProtKB-UniRule"/>
</dbReference>
<dbReference type="InterPro" id="IPR034718">
    <property type="entry name" value="RlpA"/>
</dbReference>
<keyword evidence="2 3" id="KW-0961">Cell wall biogenesis/degradation</keyword>
<protein>
    <recommendedName>
        <fullName evidence="3">Probable endolytic peptidoglycan transglycosylase RlpA</fullName>
        <ecNumber evidence="3">4.2.2.-</ecNumber>
    </recommendedName>
</protein>
<proteinExistence type="inferred from homology"/>
<dbReference type="SUPFAM" id="SSF50685">
    <property type="entry name" value="Barwin-like endoglucanases"/>
    <property type="match status" value="1"/>
</dbReference>
<evidence type="ECO:0000256" key="3">
    <source>
        <dbReference type="HAMAP-Rule" id="MF_02071"/>
    </source>
</evidence>
<dbReference type="InterPro" id="IPR012997">
    <property type="entry name" value="RplA"/>
</dbReference>
<feature type="region of interest" description="Disordered" evidence="5">
    <location>
        <begin position="26"/>
        <end position="50"/>
    </location>
</feature>
<feature type="signal peptide" evidence="3">
    <location>
        <begin position="1"/>
        <end position="23"/>
    </location>
</feature>
<evidence type="ECO:0000256" key="1">
    <source>
        <dbReference type="ARBA" id="ARBA00023239"/>
    </source>
</evidence>
<dbReference type="EMBL" id="SJPE01000001">
    <property type="protein sequence ID" value="TBX71077.1"/>
    <property type="molecule type" value="Genomic_DNA"/>
</dbReference>
<evidence type="ECO:0000256" key="4">
    <source>
        <dbReference type="RuleBase" id="RU003495"/>
    </source>
</evidence>
<dbReference type="OrthoDB" id="9779128at2"/>
<keyword evidence="1 3" id="KW-0456">Lyase</keyword>
<dbReference type="GO" id="GO:0071555">
    <property type="term" value="P:cell wall organization"/>
    <property type="evidence" value="ECO:0007669"/>
    <property type="project" value="UniProtKB-KW"/>
</dbReference>